<dbReference type="SUPFAM" id="SSF47413">
    <property type="entry name" value="lambda repressor-like DNA-binding domains"/>
    <property type="match status" value="1"/>
</dbReference>
<keyword evidence="3" id="KW-0808">Transferase</keyword>
<dbReference type="InterPro" id="IPR052038">
    <property type="entry name" value="Type-VII_TA_antitoxin"/>
</dbReference>
<dbReference type="GO" id="GO:0046872">
    <property type="term" value="F:metal ion binding"/>
    <property type="evidence" value="ECO:0007669"/>
    <property type="project" value="UniProtKB-KW"/>
</dbReference>
<keyword evidence="6" id="KW-0547">Nucleotide-binding</keyword>
<dbReference type="PROSITE" id="PS50943">
    <property type="entry name" value="HTH_CROC1"/>
    <property type="match status" value="1"/>
</dbReference>
<keyword evidence="5" id="KW-0479">Metal-binding</keyword>
<dbReference type="CDD" id="cd05403">
    <property type="entry name" value="NT_KNTase_like"/>
    <property type="match status" value="1"/>
</dbReference>
<dbReference type="InterPro" id="IPR002934">
    <property type="entry name" value="Polymerase_NTP_transf_dom"/>
</dbReference>
<comment type="caution">
    <text evidence="11">The sequence shown here is derived from an EMBL/GenBank/DDBJ whole genome shotgun (WGS) entry which is preliminary data.</text>
</comment>
<dbReference type="PANTHER" id="PTHR33571">
    <property type="entry name" value="SSL8005 PROTEIN"/>
    <property type="match status" value="1"/>
</dbReference>
<dbReference type="AlphaFoldDB" id="A0A5B1BPR1"/>
<dbReference type="GO" id="GO:0016779">
    <property type="term" value="F:nucleotidyltransferase activity"/>
    <property type="evidence" value="ECO:0007669"/>
    <property type="project" value="UniProtKB-KW"/>
</dbReference>
<keyword evidence="4" id="KW-0548">Nucleotidyltransferase</keyword>
<dbReference type="RefSeq" id="WP_149654361.1">
    <property type="nucleotide sequence ID" value="NZ_VTZN01000072.1"/>
</dbReference>
<dbReference type="PANTHER" id="PTHR33571:SF12">
    <property type="entry name" value="BSL3053 PROTEIN"/>
    <property type="match status" value="1"/>
</dbReference>
<dbReference type="Pfam" id="PF01381">
    <property type="entry name" value="HTH_3"/>
    <property type="match status" value="1"/>
</dbReference>
<evidence type="ECO:0000313" key="11">
    <source>
        <dbReference type="EMBL" id="KAA1249815.1"/>
    </source>
</evidence>
<dbReference type="GO" id="GO:0003677">
    <property type="term" value="F:DNA binding"/>
    <property type="evidence" value="ECO:0007669"/>
    <property type="project" value="InterPro"/>
</dbReference>
<dbReference type="EMBL" id="VTZN01000072">
    <property type="protein sequence ID" value="KAA1249815.1"/>
    <property type="molecule type" value="Genomic_DNA"/>
</dbReference>
<dbReference type="Gene3D" id="1.10.260.40">
    <property type="entry name" value="lambda repressor-like DNA-binding domains"/>
    <property type="match status" value="1"/>
</dbReference>
<evidence type="ECO:0000256" key="7">
    <source>
        <dbReference type="ARBA" id="ARBA00022840"/>
    </source>
</evidence>
<dbReference type="GO" id="GO:0005524">
    <property type="term" value="F:ATP binding"/>
    <property type="evidence" value="ECO:0007669"/>
    <property type="project" value="UniProtKB-KW"/>
</dbReference>
<feature type="domain" description="HTH cro/C1-type" evidence="10">
    <location>
        <begin position="6"/>
        <end position="60"/>
    </location>
</feature>
<comment type="cofactor">
    <cofactor evidence="1">
        <name>Mg(2+)</name>
        <dbReference type="ChEBI" id="CHEBI:18420"/>
    </cofactor>
</comment>
<name>A0A5B1BPR1_MYCSI</name>
<proteinExistence type="inferred from homology"/>
<evidence type="ECO:0000256" key="3">
    <source>
        <dbReference type="ARBA" id="ARBA00022679"/>
    </source>
</evidence>
<dbReference type="OrthoDB" id="9803128at2"/>
<comment type="similarity">
    <text evidence="9">Belongs to the MntA antitoxin family.</text>
</comment>
<dbReference type="Proteomes" id="UP000324701">
    <property type="component" value="Unassembled WGS sequence"/>
</dbReference>
<dbReference type="InterPro" id="IPR010982">
    <property type="entry name" value="Lambda_DNA-bd_dom_sf"/>
</dbReference>
<dbReference type="Pfam" id="PF01909">
    <property type="entry name" value="NTP_transf_2"/>
    <property type="match status" value="1"/>
</dbReference>
<evidence type="ECO:0000313" key="12">
    <source>
        <dbReference type="Proteomes" id="UP000324701"/>
    </source>
</evidence>
<evidence type="ECO:0000256" key="5">
    <source>
        <dbReference type="ARBA" id="ARBA00022723"/>
    </source>
</evidence>
<evidence type="ECO:0000256" key="4">
    <source>
        <dbReference type="ARBA" id="ARBA00022695"/>
    </source>
</evidence>
<dbReference type="Gene3D" id="3.30.460.10">
    <property type="entry name" value="Beta Polymerase, domain 2"/>
    <property type="match status" value="1"/>
</dbReference>
<keyword evidence="8" id="KW-0460">Magnesium</keyword>
<keyword evidence="2" id="KW-1277">Toxin-antitoxin system</keyword>
<evidence type="ECO:0000256" key="6">
    <source>
        <dbReference type="ARBA" id="ARBA00022741"/>
    </source>
</evidence>
<keyword evidence="12" id="KW-1185">Reference proteome</keyword>
<protein>
    <submittedName>
        <fullName evidence="11">Helix-turn-helix domain-containing protein</fullName>
    </submittedName>
</protein>
<dbReference type="SUPFAM" id="SSF81301">
    <property type="entry name" value="Nucleotidyltransferase"/>
    <property type="match status" value="1"/>
</dbReference>
<dbReference type="CDD" id="cd00093">
    <property type="entry name" value="HTH_XRE"/>
    <property type="match status" value="1"/>
</dbReference>
<dbReference type="SMART" id="SM00530">
    <property type="entry name" value="HTH_XRE"/>
    <property type="match status" value="1"/>
</dbReference>
<evidence type="ECO:0000259" key="10">
    <source>
        <dbReference type="PROSITE" id="PS50943"/>
    </source>
</evidence>
<accession>A0A5B1BPR1</accession>
<evidence type="ECO:0000256" key="2">
    <source>
        <dbReference type="ARBA" id="ARBA00022649"/>
    </source>
</evidence>
<sequence>MSADRIRALRERAAMTQAQLADATGIAQPHLSAYESGARPVTPRVLGRIEEATRVCPSELVRRYRDEIRALVRKHGADNPRVFGSVARGMDTPESDIDLVVRFRPGTSLGDVALLQRDLRELLGVSVEVVSEGGLRGRFGCRVAADAVPV</sequence>
<dbReference type="InterPro" id="IPR001387">
    <property type="entry name" value="Cro/C1-type_HTH"/>
</dbReference>
<reference evidence="11 12" key="1">
    <citation type="submission" date="2019-09" db="EMBL/GenBank/DDBJ databases">
        <title>Report of infection by Mycobacterium simiae a patient suffering from pulmonary tuberculosis.</title>
        <authorList>
            <person name="Mohanty P.S."/>
            <person name="Bansal A.K."/>
            <person name="Singh H."/>
            <person name="Sharma S."/>
            <person name="Patil S.A."/>
            <person name="Upadhaya P."/>
            <person name="Singh P.K."/>
            <person name="Kumar D."/>
            <person name="Kumar S."/>
            <person name="Singh R.K."/>
            <person name="Chaudhary B."/>
        </authorList>
    </citation>
    <scope>NUCLEOTIDE SEQUENCE [LARGE SCALE GENOMIC DNA]</scope>
    <source>
        <strain evidence="11 12">JAL-560-SIM</strain>
    </source>
</reference>
<organism evidence="11 12">
    <name type="scientific">Mycobacterium simiae</name>
    <name type="common">Mycobacterium habana</name>
    <dbReference type="NCBI Taxonomy" id="1784"/>
    <lineage>
        <taxon>Bacteria</taxon>
        <taxon>Bacillati</taxon>
        <taxon>Actinomycetota</taxon>
        <taxon>Actinomycetes</taxon>
        <taxon>Mycobacteriales</taxon>
        <taxon>Mycobacteriaceae</taxon>
        <taxon>Mycobacterium</taxon>
        <taxon>Mycobacterium simiae complex</taxon>
    </lineage>
</organism>
<keyword evidence="7" id="KW-0067">ATP-binding</keyword>
<evidence type="ECO:0000256" key="1">
    <source>
        <dbReference type="ARBA" id="ARBA00001946"/>
    </source>
</evidence>
<dbReference type="InterPro" id="IPR043519">
    <property type="entry name" value="NT_sf"/>
</dbReference>
<gene>
    <name evidence="11" type="ORF">F0Q45_13125</name>
</gene>
<evidence type="ECO:0000256" key="9">
    <source>
        <dbReference type="ARBA" id="ARBA00038276"/>
    </source>
</evidence>
<evidence type="ECO:0000256" key="8">
    <source>
        <dbReference type="ARBA" id="ARBA00022842"/>
    </source>
</evidence>